<evidence type="ECO:0000256" key="1">
    <source>
        <dbReference type="ARBA" id="ARBA00007734"/>
    </source>
</evidence>
<dbReference type="InterPro" id="IPR008258">
    <property type="entry name" value="Transglycosylase_SLT_dom_1"/>
</dbReference>
<dbReference type="CDD" id="cd16894">
    <property type="entry name" value="MltD-like"/>
    <property type="match status" value="1"/>
</dbReference>
<dbReference type="Pfam" id="PF01464">
    <property type="entry name" value="SLT"/>
    <property type="match status" value="1"/>
</dbReference>
<evidence type="ECO:0000259" key="3">
    <source>
        <dbReference type="Pfam" id="PF01464"/>
    </source>
</evidence>
<keyword evidence="2" id="KW-0732">Signal</keyword>
<dbReference type="PANTHER" id="PTHR37423:SF2">
    <property type="entry name" value="MEMBRANE-BOUND LYTIC MUREIN TRANSGLYCOSYLASE C"/>
    <property type="match status" value="1"/>
</dbReference>
<dbReference type="RefSeq" id="WP_198442954.1">
    <property type="nucleotide sequence ID" value="NZ_CBCSHE010000012.1"/>
</dbReference>
<dbReference type="AlphaFoldDB" id="A0A7T3RE17"/>
<dbReference type="EMBL" id="CP064936">
    <property type="protein sequence ID" value="QQA01417.1"/>
    <property type="molecule type" value="Genomic_DNA"/>
</dbReference>
<evidence type="ECO:0000313" key="5">
    <source>
        <dbReference type="Proteomes" id="UP000595224"/>
    </source>
</evidence>
<accession>A0A7T3RE17</accession>
<protein>
    <submittedName>
        <fullName evidence="4">Lytic transglycosylase domain-containing protein</fullName>
    </submittedName>
</protein>
<reference evidence="4 5" key="1">
    <citation type="submission" date="2020-11" db="EMBL/GenBank/DDBJ databases">
        <title>Treponema Peruensis nv. sp., first commensal Treponema isolated from human feces.</title>
        <authorList>
            <person name="Belkhou C."/>
            <person name="Raes J."/>
        </authorList>
    </citation>
    <scope>NUCLEOTIDE SEQUENCE [LARGE SCALE GENOMIC DNA]</scope>
    <source>
        <strain evidence="4 5">RCC2812</strain>
    </source>
</reference>
<dbReference type="PANTHER" id="PTHR37423">
    <property type="entry name" value="SOLUBLE LYTIC MUREIN TRANSGLYCOSYLASE-RELATED"/>
    <property type="match status" value="1"/>
</dbReference>
<sequence length="291" mass="33384">MLHKKRCIFFLCLIAFSTLFAEGPRRKKLELPGADSPLTKKYRDNYLTDAGRKWLREVLYNSAPYRPYIRAQLKKRRLPMILQYLPIVESDYKVHAVSKSGAAGMWQFMENSMSPYLKKNYWYDERFDPWKETDAALSKLADNYKMFGDWSFALAAYNMGAGAISRTIKEHQGKTYWNLAENGDIRSQTAMYVPKLLAVADIIENAEYYGLIDIGAIDKIIEGKAPEQYSYLRITGKISLSEIAAATGIDLETLIFLNPALLHECTPSKETYRLRLPYGSAKKAAEDLKRR</sequence>
<feature type="chain" id="PRO_5033044005" evidence="2">
    <location>
        <begin position="22"/>
        <end position="291"/>
    </location>
</feature>
<dbReference type="Gene3D" id="1.10.530.10">
    <property type="match status" value="1"/>
</dbReference>
<keyword evidence="5" id="KW-1185">Reference proteome</keyword>
<comment type="similarity">
    <text evidence="1">Belongs to the transglycosylase Slt family.</text>
</comment>
<evidence type="ECO:0000313" key="4">
    <source>
        <dbReference type="EMBL" id="QQA01417.1"/>
    </source>
</evidence>
<gene>
    <name evidence="4" type="ORF">IWA51_02015</name>
</gene>
<feature type="domain" description="Transglycosylase SLT" evidence="3">
    <location>
        <begin position="69"/>
        <end position="178"/>
    </location>
</feature>
<dbReference type="Proteomes" id="UP000595224">
    <property type="component" value="Chromosome"/>
</dbReference>
<dbReference type="InterPro" id="IPR023346">
    <property type="entry name" value="Lysozyme-like_dom_sf"/>
</dbReference>
<feature type="signal peptide" evidence="2">
    <location>
        <begin position="1"/>
        <end position="21"/>
    </location>
</feature>
<dbReference type="KEGG" id="tper:IWA51_02015"/>
<dbReference type="SUPFAM" id="SSF53955">
    <property type="entry name" value="Lysozyme-like"/>
    <property type="match status" value="1"/>
</dbReference>
<organism evidence="4 5">
    <name type="scientific">Treponema peruense</name>
    <dbReference type="NCBI Taxonomy" id="2787628"/>
    <lineage>
        <taxon>Bacteria</taxon>
        <taxon>Pseudomonadati</taxon>
        <taxon>Spirochaetota</taxon>
        <taxon>Spirochaetia</taxon>
        <taxon>Spirochaetales</taxon>
        <taxon>Treponemataceae</taxon>
        <taxon>Treponema</taxon>
    </lineage>
</organism>
<evidence type="ECO:0000256" key="2">
    <source>
        <dbReference type="SAM" id="SignalP"/>
    </source>
</evidence>
<name>A0A7T3RE17_9SPIR</name>
<proteinExistence type="inferred from homology"/>